<proteinExistence type="predicted"/>
<organism evidence="1 2">
    <name type="scientific">Euplotes crassus</name>
    <dbReference type="NCBI Taxonomy" id="5936"/>
    <lineage>
        <taxon>Eukaryota</taxon>
        <taxon>Sar</taxon>
        <taxon>Alveolata</taxon>
        <taxon>Ciliophora</taxon>
        <taxon>Intramacronucleata</taxon>
        <taxon>Spirotrichea</taxon>
        <taxon>Hypotrichia</taxon>
        <taxon>Euplotida</taxon>
        <taxon>Euplotidae</taxon>
        <taxon>Moneuplotes</taxon>
    </lineage>
</organism>
<evidence type="ECO:0000313" key="1">
    <source>
        <dbReference type="EMBL" id="CAI2368774.1"/>
    </source>
</evidence>
<accession>A0AAD1UHA9</accession>
<gene>
    <name evidence="1" type="ORF">ECRASSUSDP1_LOCUS10070</name>
</gene>
<keyword evidence="2" id="KW-1185">Reference proteome</keyword>
<dbReference type="Proteomes" id="UP001295684">
    <property type="component" value="Unassembled WGS sequence"/>
</dbReference>
<comment type="caution">
    <text evidence="1">The sequence shown here is derived from an EMBL/GenBank/DDBJ whole genome shotgun (WGS) entry which is preliminary data.</text>
</comment>
<dbReference type="AlphaFoldDB" id="A0AAD1UHA9"/>
<reference evidence="1" key="1">
    <citation type="submission" date="2023-07" db="EMBL/GenBank/DDBJ databases">
        <authorList>
            <consortium name="AG Swart"/>
            <person name="Singh M."/>
            <person name="Singh A."/>
            <person name="Seah K."/>
            <person name="Emmerich C."/>
        </authorList>
    </citation>
    <scope>NUCLEOTIDE SEQUENCE</scope>
    <source>
        <strain evidence="1">DP1</strain>
    </source>
</reference>
<dbReference type="EMBL" id="CAMPGE010009915">
    <property type="protein sequence ID" value="CAI2368774.1"/>
    <property type="molecule type" value="Genomic_DNA"/>
</dbReference>
<name>A0AAD1UHA9_EUPCR</name>
<protein>
    <submittedName>
        <fullName evidence="1">Uncharacterized protein</fullName>
    </submittedName>
</protein>
<sequence>MFLLSKRKVLATASILGTTYCFLAWKCHNTRSKVADLEYGHLKQDFQDSVQQTKQPEEPPLETGDILLFEHKCPNELYPSEVIKCYTKKSLKYLLKRDEHYSGIGFTFKTPKGLYIIYPQYQNTQITPYPTFLSQPNIGKITSRTLQNPPVDISKSTLSFLTKLQKVQNSTKPQGTSDRFSDKITEQISSAKSSLQLSLIVQLYYQHLGILRTNPYKGSLKPHSFDHDQPQIFYKGYSFGPRVCLRS</sequence>
<evidence type="ECO:0000313" key="2">
    <source>
        <dbReference type="Proteomes" id="UP001295684"/>
    </source>
</evidence>